<feature type="domain" description="UBX" evidence="2">
    <location>
        <begin position="336"/>
        <end position="415"/>
    </location>
</feature>
<feature type="region of interest" description="Disordered" evidence="1">
    <location>
        <begin position="232"/>
        <end position="255"/>
    </location>
</feature>
<dbReference type="PROSITE" id="PS50033">
    <property type="entry name" value="UBX"/>
    <property type="match status" value="1"/>
</dbReference>
<evidence type="ECO:0000313" key="5">
    <source>
        <dbReference type="Proteomes" id="UP001489004"/>
    </source>
</evidence>
<dbReference type="PROSITE" id="PS51399">
    <property type="entry name" value="SEP"/>
    <property type="match status" value="1"/>
</dbReference>
<comment type="caution">
    <text evidence="4">The sequence shown here is derived from an EMBL/GenBank/DDBJ whole genome shotgun (WGS) entry which is preliminary data.</text>
</comment>
<dbReference type="SUPFAM" id="SSF102848">
    <property type="entry name" value="NSFL1 (p97 ATPase) cofactor p47, SEP domain"/>
    <property type="match status" value="1"/>
</dbReference>
<feature type="domain" description="SEP" evidence="3">
    <location>
        <begin position="151"/>
        <end position="219"/>
    </location>
</feature>
<dbReference type="PANTHER" id="PTHR23333">
    <property type="entry name" value="UBX DOMAIN CONTAINING PROTEIN"/>
    <property type="match status" value="1"/>
</dbReference>
<feature type="region of interest" description="Disordered" evidence="1">
    <location>
        <begin position="87"/>
        <end position="108"/>
    </location>
</feature>
<dbReference type="GO" id="GO:0043161">
    <property type="term" value="P:proteasome-mediated ubiquitin-dependent protein catabolic process"/>
    <property type="evidence" value="ECO:0007669"/>
    <property type="project" value="TreeGrafter"/>
</dbReference>
<feature type="region of interest" description="Disordered" evidence="1">
    <location>
        <begin position="1"/>
        <end position="20"/>
    </location>
</feature>
<dbReference type="EMBL" id="JALJOR010000008">
    <property type="protein sequence ID" value="KAK9812848.1"/>
    <property type="molecule type" value="Genomic_DNA"/>
</dbReference>
<dbReference type="InterPro" id="IPR001012">
    <property type="entry name" value="UBX_dom"/>
</dbReference>
<evidence type="ECO:0008006" key="6">
    <source>
        <dbReference type="Google" id="ProtNLM"/>
    </source>
</evidence>
<proteinExistence type="predicted"/>
<sequence>MAEVPYRPRSNAGSRRSTSRVRVDLDALMDRQLLGDLAREPPPPAEAQKLQLRDDASRAIKEVADLKAFLNDYGLTWVGHADASTDQPVLLSPSPQAENRQESHSHARTSAVTLDMDGLGLRLAELNAIADEACKAVVQARPGGPTQLHGPEAVVLRLYRDGLQLHKTPFSRYSEVGAQAILEDIMLGYFPYVLKREFPEGVTIQLQDLRSKDHDRAFQPFSGHAFALDQAAGLQERPGSASGRLQRELSPGQQRMADLAQTGRPLSKDEYLQQLPKRVIRNGKVIDLRSSIAQLLAGSAEAAASHQNEPTSRVSHTPGGSIPNHPASPPPAASVSHPATATLRIRREDGKQTYVVRMGVTETIGTLRKHLDAFRSEQGVTGKYEIRSGFPLVAHADVAETLQDAGLTPSATLLLTRMAS</sequence>
<dbReference type="InterPro" id="IPR012989">
    <property type="entry name" value="SEP_domain"/>
</dbReference>
<dbReference type="InterPro" id="IPR036241">
    <property type="entry name" value="NSFL1C_SEP_dom_sf"/>
</dbReference>
<organism evidence="4 5">
    <name type="scientific">[Myrmecia] bisecta</name>
    <dbReference type="NCBI Taxonomy" id="41462"/>
    <lineage>
        <taxon>Eukaryota</taxon>
        <taxon>Viridiplantae</taxon>
        <taxon>Chlorophyta</taxon>
        <taxon>core chlorophytes</taxon>
        <taxon>Trebouxiophyceae</taxon>
        <taxon>Trebouxiales</taxon>
        <taxon>Trebouxiaceae</taxon>
        <taxon>Myrmecia</taxon>
    </lineage>
</organism>
<evidence type="ECO:0000256" key="1">
    <source>
        <dbReference type="SAM" id="MobiDB-lite"/>
    </source>
</evidence>
<protein>
    <recommendedName>
        <fullName evidence="6">UBX domain-containing protein 11</fullName>
    </recommendedName>
</protein>
<reference evidence="4 5" key="1">
    <citation type="journal article" date="2024" name="Nat. Commun.">
        <title>Phylogenomics reveals the evolutionary origins of lichenization in chlorophyte algae.</title>
        <authorList>
            <person name="Puginier C."/>
            <person name="Libourel C."/>
            <person name="Otte J."/>
            <person name="Skaloud P."/>
            <person name="Haon M."/>
            <person name="Grisel S."/>
            <person name="Petersen M."/>
            <person name="Berrin J.G."/>
            <person name="Delaux P.M."/>
            <person name="Dal Grande F."/>
            <person name="Keller J."/>
        </authorList>
    </citation>
    <scope>NUCLEOTIDE SEQUENCE [LARGE SCALE GENOMIC DNA]</scope>
    <source>
        <strain evidence="4 5">SAG 2043</strain>
    </source>
</reference>
<dbReference type="AlphaFoldDB" id="A0AAW1PW42"/>
<evidence type="ECO:0000259" key="3">
    <source>
        <dbReference type="PROSITE" id="PS51399"/>
    </source>
</evidence>
<dbReference type="Pfam" id="PF08059">
    <property type="entry name" value="SEP"/>
    <property type="match status" value="1"/>
</dbReference>
<dbReference type="InterPro" id="IPR029071">
    <property type="entry name" value="Ubiquitin-like_domsf"/>
</dbReference>
<dbReference type="GO" id="GO:0043130">
    <property type="term" value="F:ubiquitin binding"/>
    <property type="evidence" value="ECO:0007669"/>
    <property type="project" value="TreeGrafter"/>
</dbReference>
<dbReference type="SMART" id="SM00166">
    <property type="entry name" value="UBX"/>
    <property type="match status" value="1"/>
</dbReference>
<evidence type="ECO:0000313" key="4">
    <source>
        <dbReference type="EMBL" id="KAK9812848.1"/>
    </source>
</evidence>
<evidence type="ECO:0000259" key="2">
    <source>
        <dbReference type="PROSITE" id="PS50033"/>
    </source>
</evidence>
<feature type="region of interest" description="Disordered" evidence="1">
    <location>
        <begin position="303"/>
        <end position="337"/>
    </location>
</feature>
<dbReference type="Gene3D" id="3.30.420.210">
    <property type="entry name" value="SEP domain"/>
    <property type="match status" value="1"/>
</dbReference>
<dbReference type="Pfam" id="PF00789">
    <property type="entry name" value="UBX"/>
    <property type="match status" value="1"/>
</dbReference>
<feature type="compositionally biased region" description="Polar residues" evidence="1">
    <location>
        <begin position="306"/>
        <end position="315"/>
    </location>
</feature>
<accession>A0AAW1PW42</accession>
<name>A0AAW1PW42_9CHLO</name>
<keyword evidence="5" id="KW-1185">Reference proteome</keyword>
<dbReference type="SUPFAM" id="SSF54236">
    <property type="entry name" value="Ubiquitin-like"/>
    <property type="match status" value="1"/>
</dbReference>
<dbReference type="Gene3D" id="3.10.20.90">
    <property type="entry name" value="Phosphatidylinositol 3-kinase Catalytic Subunit, Chain A, domain 1"/>
    <property type="match status" value="1"/>
</dbReference>
<gene>
    <name evidence="4" type="ORF">WJX72_004654</name>
</gene>
<dbReference type="Proteomes" id="UP001489004">
    <property type="component" value="Unassembled WGS sequence"/>
</dbReference>
<dbReference type="PANTHER" id="PTHR23333:SF4">
    <property type="entry name" value="UBX DOMAIN-CONTAINING PROTEIN 11"/>
    <property type="match status" value="1"/>
</dbReference>